<evidence type="ECO:0000256" key="11">
    <source>
        <dbReference type="ARBA" id="ARBA00023157"/>
    </source>
</evidence>
<dbReference type="CDD" id="cd04278">
    <property type="entry name" value="ZnMc_MMP"/>
    <property type="match status" value="1"/>
</dbReference>
<dbReference type="Pfam" id="PF01471">
    <property type="entry name" value="PG_binding_1"/>
    <property type="match status" value="1"/>
</dbReference>
<comment type="cofactor">
    <cofactor evidence="13">
        <name>Zn(2+)</name>
        <dbReference type="ChEBI" id="CHEBI:29105"/>
    </cofactor>
    <text evidence="13">Binds 2 Zn(2+) ions per subunit.</text>
</comment>
<feature type="binding site" evidence="13">
    <location>
        <position position="254"/>
    </location>
    <ligand>
        <name>Ca(2+)</name>
        <dbReference type="ChEBI" id="CHEBI:29108"/>
        <label>3</label>
    </ligand>
</feature>
<dbReference type="SMART" id="SM00235">
    <property type="entry name" value="ZnMc"/>
    <property type="match status" value="1"/>
</dbReference>
<feature type="binding site" evidence="13">
    <location>
        <position position="251"/>
    </location>
    <ligand>
        <name>Ca(2+)</name>
        <dbReference type="ChEBI" id="CHEBI:29108"/>
        <label>3</label>
    </ligand>
</feature>
<dbReference type="InterPro" id="IPR018487">
    <property type="entry name" value="Hemopexin-like_repeat"/>
</dbReference>
<dbReference type="GO" id="GO:0008270">
    <property type="term" value="F:zinc ion binding"/>
    <property type="evidence" value="ECO:0007669"/>
    <property type="project" value="InterPro"/>
</dbReference>
<feature type="binding site" evidence="13">
    <location>
        <position position="419"/>
    </location>
    <ligand>
        <name>Ca(2+)</name>
        <dbReference type="ChEBI" id="CHEBI:29108"/>
        <label>4</label>
    </ligand>
</feature>
<feature type="binding site" evidence="13">
    <location>
        <position position="297"/>
    </location>
    <ligand>
        <name>Zn(2+)</name>
        <dbReference type="ChEBI" id="CHEBI:29105"/>
        <label>2</label>
        <note>catalytic</note>
    </ligand>
</feature>
<feature type="modified residue" description="Phosphotyrosine; by PKDCC" evidence="14">
    <location>
        <position position="450"/>
    </location>
</feature>
<dbReference type="InterPro" id="IPR021190">
    <property type="entry name" value="Pept_M10A"/>
</dbReference>
<evidence type="ECO:0000256" key="4">
    <source>
        <dbReference type="ARBA" id="ARBA00022729"/>
    </source>
</evidence>
<dbReference type="SMART" id="SM00120">
    <property type="entry name" value="HX"/>
    <property type="match status" value="4"/>
</dbReference>
<proteinExistence type="inferred from homology"/>
<dbReference type="GO" id="GO:0005615">
    <property type="term" value="C:extracellular space"/>
    <property type="evidence" value="ECO:0007669"/>
    <property type="project" value="TreeGrafter"/>
</dbReference>
<keyword evidence="6" id="KW-0378">Hydrolase</keyword>
<feature type="binding site" evidence="13">
    <location>
        <position position="515"/>
    </location>
    <ligand>
        <name>Ca(2+)</name>
        <dbReference type="ChEBI" id="CHEBI:29108"/>
        <label>4</label>
    </ligand>
</feature>
<protein>
    <submittedName>
        <fullName evidence="19">ZnMc domain-containing protein</fullName>
    </submittedName>
</protein>
<dbReference type="GO" id="GO:0004222">
    <property type="term" value="F:metalloendopeptidase activity"/>
    <property type="evidence" value="ECO:0007669"/>
    <property type="project" value="InterPro"/>
</dbReference>
<keyword evidence="9" id="KW-0482">Metalloprotease</keyword>
<reference evidence="19" key="1">
    <citation type="submission" date="2019-12" db="UniProtKB">
        <authorList>
            <consortium name="WormBaseParasite"/>
        </authorList>
    </citation>
    <scope>IDENTIFICATION</scope>
</reference>
<evidence type="ECO:0000256" key="6">
    <source>
        <dbReference type="ARBA" id="ARBA00022801"/>
    </source>
</evidence>
<evidence type="ECO:0000256" key="8">
    <source>
        <dbReference type="ARBA" id="ARBA00022837"/>
    </source>
</evidence>
<keyword evidence="11" id="KW-1015">Disulfide bond</keyword>
<comment type="similarity">
    <text evidence="1">Belongs to the peptidase M10A family.</text>
</comment>
<feature type="region of interest" description="Disordered" evidence="16">
    <location>
        <begin position="698"/>
        <end position="721"/>
    </location>
</feature>
<dbReference type="PROSITE" id="PS51642">
    <property type="entry name" value="HEMOPEXIN_2"/>
    <property type="match status" value="3"/>
</dbReference>
<feature type="active site" evidence="12">
    <location>
        <position position="280"/>
    </location>
</feature>
<evidence type="ECO:0000256" key="9">
    <source>
        <dbReference type="ARBA" id="ARBA00023049"/>
    </source>
</evidence>
<dbReference type="InterPro" id="IPR001818">
    <property type="entry name" value="Pept_M10_metallopeptidase"/>
</dbReference>
<keyword evidence="7 13" id="KW-0862">Zinc</keyword>
<sequence>MILVSECDYQLIGRSFVAFRQKWHNPSSMESGFLRKVRFLPLLKKTSFIILLISSFGMAKPLPTGQYSPHLSEIHSQASTVDSVHDYLVDFGYLPRSNPEISNLRTDVAVKKALSRLQKFAGLEATGELDDATLKLMSTKRCGLPDVPYGRKKRFALQGSTWPQQNLTYKIVSFTNHLGLERTRRAIFDALSVWSDASDLTFTETQDDKADMLIEFLSGDHGDGYPFDGPNVILAHAFFPGDGRGGDIHFDNDEVWTEGPFITEEGKTNAINLLSVAAHEIGHSLGLGHSKVRNALMFPYYTGSDQRVELDYDDIIAIQKLYGVGPQGTPALPDVSAATTVPTFDNAIDDEITSATDEPNTLPDPCHTDIDALSRIRNEIFAFKKQYFWRLDEQGYLVEKPLDIERFWYGFNINITHIDAVYERPKLDKTVFFIGQQFWEFTANVALPGYPKNLTELGLPETLEKIDAAFVWDFNDKTYFFSKDQYWRFDETLNYVEHDYPRNIKIWTGVPQDVDSAFTDSSGVTYFLKNNRVYRFNSYFMRVENGVRQAANHVLVNPVYATVVCLPQPSLMRLLCFRFHRNLRSHGRHAFKLNPDLTTFHWTQHSTTSIHRIVSSNLSEQHDNVYVRINGKKTVPLSVSQPHVPLENDELTVEPGDMVFGVYCYNNDWLYIVNCNGEEGFVPTAACVYQHSKKRKLAKSYPPTPSDNCNKSTAAKGRAASPEGLENVNRFLKSLSLCSTEYTSSGSLAPHDDAPVHYSSTNCPPVFYESSSDASFLHLSSMVNQSMFATRKEGILYF</sequence>
<feature type="binding site" evidence="13">
    <location>
        <position position="247"/>
    </location>
    <ligand>
        <name>Ca(2+)</name>
        <dbReference type="ChEBI" id="CHEBI:29108"/>
        <label>2</label>
    </ligand>
</feature>
<dbReference type="Proteomes" id="UP000046395">
    <property type="component" value="Unassembled WGS sequence"/>
</dbReference>
<evidence type="ECO:0000256" key="7">
    <source>
        <dbReference type="ARBA" id="ARBA00022833"/>
    </source>
</evidence>
<dbReference type="WBParaSite" id="TMUE_2000010696.1">
    <property type="protein sequence ID" value="TMUE_2000010696.1"/>
    <property type="gene ID" value="WBGene00293555"/>
</dbReference>
<dbReference type="SUPFAM" id="SSF50044">
    <property type="entry name" value="SH3-domain"/>
    <property type="match status" value="1"/>
</dbReference>
<evidence type="ECO:0000256" key="5">
    <source>
        <dbReference type="ARBA" id="ARBA00022737"/>
    </source>
</evidence>
<keyword evidence="3 13" id="KW-0479">Metal-binding</keyword>
<feature type="binding site" evidence="13">
    <location>
        <position position="254"/>
    </location>
    <ligand>
        <name>Ca(2+)</name>
        <dbReference type="ChEBI" id="CHEBI:29108"/>
        <label>1</label>
    </ligand>
</feature>
<feature type="domain" description="Peptidase metallopeptidase" evidence="17">
    <location>
        <begin position="158"/>
        <end position="324"/>
    </location>
</feature>
<dbReference type="Gene3D" id="3.40.390.10">
    <property type="entry name" value="Collagenase (Catalytic Domain)"/>
    <property type="match status" value="1"/>
</dbReference>
<feature type="binding site" evidence="13">
    <location>
        <position position="283"/>
    </location>
    <ligand>
        <name>Zn(2+)</name>
        <dbReference type="ChEBI" id="CHEBI:29105"/>
        <label>2</label>
        <note>catalytic</note>
    </ligand>
</feature>
<dbReference type="Pfam" id="PF00413">
    <property type="entry name" value="Peptidase_M10"/>
    <property type="match status" value="1"/>
</dbReference>
<keyword evidence="2" id="KW-0645">Protease</keyword>
<dbReference type="InterPro" id="IPR033739">
    <property type="entry name" value="M10A_MMP"/>
</dbReference>
<dbReference type="InterPro" id="IPR024079">
    <property type="entry name" value="MetalloPept_cat_dom_sf"/>
</dbReference>
<dbReference type="SUPFAM" id="SSF55486">
    <property type="entry name" value="Metalloproteases ('zincins'), catalytic domain"/>
    <property type="match status" value="1"/>
</dbReference>
<dbReference type="SUPFAM" id="SSF47090">
    <property type="entry name" value="PGBD-like"/>
    <property type="match status" value="1"/>
</dbReference>
<evidence type="ECO:0000256" key="15">
    <source>
        <dbReference type="PROSITE-ProRule" id="PRU01011"/>
    </source>
</evidence>
<dbReference type="PRINTS" id="PR00138">
    <property type="entry name" value="MATRIXIN"/>
</dbReference>
<evidence type="ECO:0000313" key="18">
    <source>
        <dbReference type="Proteomes" id="UP000046395"/>
    </source>
</evidence>
<keyword evidence="4" id="KW-0732">Signal</keyword>
<feature type="binding site" evidence="13">
    <location>
        <position position="249"/>
    </location>
    <ligand>
        <name>Zn(2+)</name>
        <dbReference type="ChEBI" id="CHEBI:29105"/>
        <label>1</label>
    </ligand>
</feature>
<evidence type="ECO:0000256" key="13">
    <source>
        <dbReference type="PIRSR" id="PIRSR621190-2"/>
    </source>
</evidence>
<dbReference type="PANTHER" id="PTHR10201">
    <property type="entry name" value="MATRIX METALLOPROTEINASE"/>
    <property type="match status" value="1"/>
</dbReference>
<feature type="binding site" evidence="13">
    <location>
        <position position="245"/>
    </location>
    <ligand>
        <name>Ca(2+)</name>
        <dbReference type="ChEBI" id="CHEBI:29108"/>
        <label>2</label>
    </ligand>
</feature>
<dbReference type="InterPro" id="IPR036365">
    <property type="entry name" value="PGBD-like_sf"/>
</dbReference>
<keyword evidence="5" id="KW-0677">Repeat</keyword>
<dbReference type="Pfam" id="PF00045">
    <property type="entry name" value="Hemopexin"/>
    <property type="match status" value="4"/>
</dbReference>
<dbReference type="GO" id="GO:0031012">
    <property type="term" value="C:extracellular matrix"/>
    <property type="evidence" value="ECO:0007669"/>
    <property type="project" value="InterPro"/>
</dbReference>
<feature type="binding site" evidence="13">
    <location>
        <position position="289"/>
    </location>
    <ligand>
        <name>Zn(2+)</name>
        <dbReference type="ChEBI" id="CHEBI:29105"/>
        <label>2</label>
        <note>catalytic</note>
    </ligand>
</feature>
<name>A0A5S6QTI2_TRIMR</name>
<feature type="repeat" description="Hemopexin" evidence="15">
    <location>
        <begin position="463"/>
        <end position="511"/>
    </location>
</feature>
<evidence type="ECO:0000256" key="1">
    <source>
        <dbReference type="ARBA" id="ARBA00010370"/>
    </source>
</evidence>
<keyword evidence="8 13" id="KW-0106">Calcium</keyword>
<keyword evidence="18" id="KW-1185">Reference proteome</keyword>
<feature type="binding site" evidence="13">
    <location>
        <position position="469"/>
    </location>
    <ligand>
        <name>Ca(2+)</name>
        <dbReference type="ChEBI" id="CHEBI:29108"/>
        <label>5</label>
    </ligand>
</feature>
<feature type="repeat" description="Hemopexin" evidence="15">
    <location>
        <begin position="415"/>
        <end position="461"/>
    </location>
</feature>
<dbReference type="InterPro" id="IPR036028">
    <property type="entry name" value="SH3-like_dom_sf"/>
</dbReference>
<dbReference type="AlphaFoldDB" id="A0A5S6QTI2"/>
<evidence type="ECO:0000259" key="17">
    <source>
        <dbReference type="SMART" id="SM00235"/>
    </source>
</evidence>
<dbReference type="GO" id="GO:0030198">
    <property type="term" value="P:extracellular matrix organization"/>
    <property type="evidence" value="ECO:0007669"/>
    <property type="project" value="TreeGrafter"/>
</dbReference>
<feature type="binding site" description="in inhibited form" evidence="13">
    <location>
        <position position="142"/>
    </location>
    <ligand>
        <name>Zn(2+)</name>
        <dbReference type="ChEBI" id="CHEBI:29105"/>
        <label>2</label>
        <note>catalytic</note>
    </ligand>
</feature>
<dbReference type="FunFam" id="3.40.390.10:FF:000022">
    <property type="entry name" value="Matrix metalloproteinase 1, isoform C"/>
    <property type="match status" value="1"/>
</dbReference>
<dbReference type="GO" id="GO:0030574">
    <property type="term" value="P:collagen catabolic process"/>
    <property type="evidence" value="ECO:0007669"/>
    <property type="project" value="TreeGrafter"/>
</dbReference>
<evidence type="ECO:0000256" key="2">
    <source>
        <dbReference type="ARBA" id="ARBA00022670"/>
    </source>
</evidence>
<evidence type="ECO:0000256" key="10">
    <source>
        <dbReference type="ARBA" id="ARBA00023145"/>
    </source>
</evidence>
<evidence type="ECO:0000256" key="3">
    <source>
        <dbReference type="ARBA" id="ARBA00022723"/>
    </source>
</evidence>
<dbReference type="GO" id="GO:0006508">
    <property type="term" value="P:proteolysis"/>
    <property type="evidence" value="ECO:0007669"/>
    <property type="project" value="UniProtKB-KW"/>
</dbReference>
<dbReference type="CDD" id="cd00174">
    <property type="entry name" value="SH3"/>
    <property type="match status" value="1"/>
</dbReference>
<evidence type="ECO:0000256" key="14">
    <source>
        <dbReference type="PIRSR" id="PIRSR621190-4"/>
    </source>
</evidence>
<dbReference type="SUPFAM" id="SSF50923">
    <property type="entry name" value="Hemopexin-like domain"/>
    <property type="match status" value="1"/>
</dbReference>
<feature type="binding site" evidence="13">
    <location>
        <position position="371"/>
    </location>
    <ligand>
        <name>Ca(2+)</name>
        <dbReference type="ChEBI" id="CHEBI:29108"/>
        <label>4</label>
    </ligand>
</feature>
<evidence type="ECO:0000256" key="12">
    <source>
        <dbReference type="PIRSR" id="PIRSR621190-1"/>
    </source>
</evidence>
<feature type="binding site" evidence="13">
    <location>
        <position position="229"/>
    </location>
    <ligand>
        <name>Ca(2+)</name>
        <dbReference type="ChEBI" id="CHEBI:29108"/>
        <label>3</label>
    </ligand>
</feature>
<dbReference type="InterPro" id="IPR000585">
    <property type="entry name" value="Hemopexin-like_dom"/>
</dbReference>
<dbReference type="InterPro" id="IPR036375">
    <property type="entry name" value="Hemopexin-like_dom_sf"/>
</dbReference>
<feature type="binding site" evidence="13">
    <location>
        <position position="221"/>
    </location>
    <ligand>
        <name>Zn(2+)</name>
        <dbReference type="ChEBI" id="CHEBI:29105"/>
        <label>1</label>
    </ligand>
</feature>
<evidence type="ECO:0000256" key="16">
    <source>
        <dbReference type="SAM" id="MobiDB-lite"/>
    </source>
</evidence>
<feature type="binding site" evidence="13">
    <location>
        <position position="279"/>
    </location>
    <ligand>
        <name>Zn(2+)</name>
        <dbReference type="ChEBI" id="CHEBI:29105"/>
        <label>2</label>
        <note>catalytic</note>
    </ligand>
</feature>
<dbReference type="InterPro" id="IPR006026">
    <property type="entry name" value="Peptidase_Metallo"/>
</dbReference>
<evidence type="ECO:0000313" key="19">
    <source>
        <dbReference type="WBParaSite" id="TMUE_2000010696.1"/>
    </source>
</evidence>
<comment type="cofactor">
    <cofactor evidence="13">
        <name>Ca(2+)</name>
        <dbReference type="ChEBI" id="CHEBI:29108"/>
    </cofactor>
    <text evidence="13">Can bind about 5 Ca(2+) ions per subunit.</text>
</comment>
<organism evidence="18 19">
    <name type="scientific">Trichuris muris</name>
    <name type="common">Mouse whipworm</name>
    <dbReference type="NCBI Taxonomy" id="70415"/>
    <lineage>
        <taxon>Eukaryota</taxon>
        <taxon>Metazoa</taxon>
        <taxon>Ecdysozoa</taxon>
        <taxon>Nematoda</taxon>
        <taxon>Enoplea</taxon>
        <taxon>Dorylaimia</taxon>
        <taxon>Trichinellida</taxon>
        <taxon>Trichuridae</taxon>
        <taxon>Trichuris</taxon>
    </lineage>
</organism>
<feature type="binding site" evidence="13">
    <location>
        <position position="211"/>
    </location>
    <ligand>
        <name>Ca(2+)</name>
        <dbReference type="ChEBI" id="CHEBI:29108"/>
        <label>2</label>
    </ligand>
</feature>
<feature type="repeat" description="Hemopexin" evidence="15">
    <location>
        <begin position="367"/>
        <end position="411"/>
    </location>
</feature>
<accession>A0A5S6QTI2</accession>
<dbReference type="STRING" id="70415.A0A5S6QTI2"/>
<keyword evidence="10" id="KW-0865">Zymogen</keyword>
<feature type="binding site" evidence="13">
    <location>
        <position position="223"/>
    </location>
    <ligand>
        <name>Zn(2+)</name>
        <dbReference type="ChEBI" id="CHEBI:29105"/>
        <label>1</label>
    </ligand>
</feature>
<dbReference type="InterPro" id="IPR002477">
    <property type="entry name" value="Peptidoglycan-bd-like"/>
</dbReference>
<dbReference type="CDD" id="cd00094">
    <property type="entry name" value="HX"/>
    <property type="match status" value="1"/>
</dbReference>
<feature type="binding site" evidence="13">
    <location>
        <position position="228"/>
    </location>
    <ligand>
        <name>Ca(2+)</name>
        <dbReference type="ChEBI" id="CHEBI:29108"/>
        <label>3</label>
    </ligand>
</feature>
<dbReference type="Gene3D" id="2.110.10.10">
    <property type="entry name" value="Hemopexin-like domain"/>
    <property type="match status" value="1"/>
</dbReference>
<feature type="binding site" evidence="13">
    <location>
        <position position="236"/>
    </location>
    <ligand>
        <name>Zn(2+)</name>
        <dbReference type="ChEBI" id="CHEBI:29105"/>
        <label>1</label>
    </ligand>
</feature>
<dbReference type="FunFam" id="2.110.10.10:FF:000002">
    <property type="entry name" value="Matrix metallopeptidase 3"/>
    <property type="match status" value="1"/>
</dbReference>
<dbReference type="PANTHER" id="PTHR10201:SF308">
    <property type="entry name" value="MATRIX METALLOPROTEINASE 2"/>
    <property type="match status" value="1"/>
</dbReference>